<accession>A0A6J4SBI8</accession>
<proteinExistence type="predicted"/>
<name>A0A6J4SBI8_9BACT</name>
<evidence type="ECO:0000313" key="1">
    <source>
        <dbReference type="EMBL" id="CAA9494974.1"/>
    </source>
</evidence>
<dbReference type="AlphaFoldDB" id="A0A6J4SBI8"/>
<reference evidence="1" key="1">
    <citation type="submission" date="2020-02" db="EMBL/GenBank/DDBJ databases">
        <authorList>
            <person name="Meier V. D."/>
        </authorList>
    </citation>
    <scope>NUCLEOTIDE SEQUENCE</scope>
    <source>
        <strain evidence="1">AVDCRST_MAG96</strain>
    </source>
</reference>
<organism evidence="1">
    <name type="scientific">uncultured Segetibacter sp</name>
    <dbReference type="NCBI Taxonomy" id="481133"/>
    <lineage>
        <taxon>Bacteria</taxon>
        <taxon>Pseudomonadati</taxon>
        <taxon>Bacteroidota</taxon>
        <taxon>Chitinophagia</taxon>
        <taxon>Chitinophagales</taxon>
        <taxon>Chitinophagaceae</taxon>
        <taxon>Segetibacter</taxon>
        <taxon>environmental samples</taxon>
    </lineage>
</organism>
<dbReference type="EMBL" id="CADCVN010000644">
    <property type="protein sequence ID" value="CAA9494974.1"/>
    <property type="molecule type" value="Genomic_DNA"/>
</dbReference>
<protein>
    <submittedName>
        <fullName evidence="1">Uncharacterized protein</fullName>
    </submittedName>
</protein>
<sequence>MLYSIGGDTIISVFANNINYASIIMTYEIK</sequence>
<gene>
    <name evidence="1" type="ORF">AVDCRST_MAG96-1689</name>
</gene>